<reference evidence="2 3" key="1">
    <citation type="submission" date="2015-09" db="EMBL/GenBank/DDBJ databases">
        <title>Draft Genome Sequence of Bradyrhizobium manausense Strain BR 3351T, a Novel Symbiotic Nitrogen-Fixing Alphaproteobacterium Isolated from Brazilian Amazon Rain Forest.</title>
        <authorList>
            <person name="De Araujo J.L."/>
            <person name="Zilli J.E."/>
        </authorList>
    </citation>
    <scope>NUCLEOTIDE SEQUENCE [LARGE SCALE GENOMIC DNA]</scope>
    <source>
        <strain evidence="2 3">BR3351</strain>
    </source>
</reference>
<accession>A0A0R3E320</accession>
<keyword evidence="1" id="KW-0472">Membrane</keyword>
<comment type="caution">
    <text evidence="2">The sequence shown here is derived from an EMBL/GenBank/DDBJ whole genome shotgun (WGS) entry which is preliminary data.</text>
</comment>
<feature type="transmembrane region" description="Helical" evidence="1">
    <location>
        <begin position="52"/>
        <end position="72"/>
    </location>
</feature>
<organism evidence="2 3">
    <name type="scientific">Bradyrhizobium manausense</name>
    <dbReference type="NCBI Taxonomy" id="989370"/>
    <lineage>
        <taxon>Bacteria</taxon>
        <taxon>Pseudomonadati</taxon>
        <taxon>Pseudomonadota</taxon>
        <taxon>Alphaproteobacteria</taxon>
        <taxon>Hyphomicrobiales</taxon>
        <taxon>Nitrobacteraceae</taxon>
        <taxon>Bradyrhizobium</taxon>
    </lineage>
</organism>
<dbReference type="EMBL" id="LJYG01000025">
    <property type="protein sequence ID" value="KRQ16583.1"/>
    <property type="molecule type" value="Genomic_DNA"/>
</dbReference>
<evidence type="ECO:0000313" key="2">
    <source>
        <dbReference type="EMBL" id="KRQ16583.1"/>
    </source>
</evidence>
<proteinExistence type="predicted"/>
<gene>
    <name evidence="2" type="ORF">AOQ71_04845</name>
</gene>
<protein>
    <submittedName>
        <fullName evidence="2">Uncharacterized protein</fullName>
    </submittedName>
</protein>
<name>A0A0R3E320_9BRAD</name>
<sequence>MLASGILASFIAIVVFMVSALDAHNADLKKVAAIFLVFAGILYALRHFRRRAYGFAEVGFALGFFAYALLTMTKPTELMNLMFQCAAAVYVVVCEQGPKRLSGSLFSGCGGI</sequence>
<evidence type="ECO:0000313" key="3">
    <source>
        <dbReference type="Proteomes" id="UP000051936"/>
    </source>
</evidence>
<keyword evidence="3" id="KW-1185">Reference proteome</keyword>
<dbReference type="Proteomes" id="UP000051936">
    <property type="component" value="Unassembled WGS sequence"/>
</dbReference>
<feature type="transmembrane region" description="Helical" evidence="1">
    <location>
        <begin position="30"/>
        <end position="45"/>
    </location>
</feature>
<dbReference type="AlphaFoldDB" id="A0A0R3E320"/>
<keyword evidence="1" id="KW-0812">Transmembrane</keyword>
<keyword evidence="1" id="KW-1133">Transmembrane helix</keyword>
<evidence type="ECO:0000256" key="1">
    <source>
        <dbReference type="SAM" id="Phobius"/>
    </source>
</evidence>